<sequence length="185" mass="20793">MNRTDRSASGRRLQDPTMHGHCVAVLEDLKTRLGLVELGDHIVLGAFLPVLCCVTTATHVVDMWKSLEMLQINRSYVYANRAGMKLSHDRHGHCTIAALILEPSMLLAHSGLIVSKAEDSLLGRVFARQVLKLKMSVTFSGKKLATGVLDASDWRYKHGQRLSNHRQRRIRQLRSWLDRDGGCIL</sequence>
<keyword evidence="2" id="KW-1185">Reference proteome</keyword>
<evidence type="ECO:0000313" key="2">
    <source>
        <dbReference type="Proteomes" id="UP000814033"/>
    </source>
</evidence>
<comment type="caution">
    <text evidence="1">The sequence shown here is derived from an EMBL/GenBank/DDBJ whole genome shotgun (WGS) entry which is preliminary data.</text>
</comment>
<proteinExistence type="predicted"/>
<dbReference type="Proteomes" id="UP000814033">
    <property type="component" value="Unassembled WGS sequence"/>
</dbReference>
<gene>
    <name evidence="1" type="ORF">FA95DRAFT_1094241</name>
</gene>
<name>A0ACB8R5S1_9AGAM</name>
<dbReference type="EMBL" id="MU276354">
    <property type="protein sequence ID" value="KAI0039120.1"/>
    <property type="molecule type" value="Genomic_DNA"/>
</dbReference>
<protein>
    <submittedName>
        <fullName evidence="1">Uncharacterized protein</fullName>
    </submittedName>
</protein>
<accession>A0ACB8R5S1</accession>
<reference evidence="1" key="2">
    <citation type="journal article" date="2022" name="New Phytol.">
        <title>Evolutionary transition to the ectomycorrhizal habit in the genomes of a hyperdiverse lineage of mushroom-forming fungi.</title>
        <authorList>
            <person name="Looney B."/>
            <person name="Miyauchi S."/>
            <person name="Morin E."/>
            <person name="Drula E."/>
            <person name="Courty P.E."/>
            <person name="Kohler A."/>
            <person name="Kuo A."/>
            <person name="LaButti K."/>
            <person name="Pangilinan J."/>
            <person name="Lipzen A."/>
            <person name="Riley R."/>
            <person name="Andreopoulos W."/>
            <person name="He G."/>
            <person name="Johnson J."/>
            <person name="Nolan M."/>
            <person name="Tritt A."/>
            <person name="Barry K.W."/>
            <person name="Grigoriev I.V."/>
            <person name="Nagy L.G."/>
            <person name="Hibbett D."/>
            <person name="Henrissat B."/>
            <person name="Matheny P.B."/>
            <person name="Labbe J."/>
            <person name="Martin F.M."/>
        </authorList>
    </citation>
    <scope>NUCLEOTIDE SEQUENCE</scope>
    <source>
        <strain evidence="1">FP105234-sp</strain>
    </source>
</reference>
<organism evidence="1 2">
    <name type="scientific">Auriscalpium vulgare</name>
    <dbReference type="NCBI Taxonomy" id="40419"/>
    <lineage>
        <taxon>Eukaryota</taxon>
        <taxon>Fungi</taxon>
        <taxon>Dikarya</taxon>
        <taxon>Basidiomycota</taxon>
        <taxon>Agaricomycotina</taxon>
        <taxon>Agaricomycetes</taxon>
        <taxon>Russulales</taxon>
        <taxon>Auriscalpiaceae</taxon>
        <taxon>Auriscalpium</taxon>
    </lineage>
</organism>
<reference evidence="1" key="1">
    <citation type="submission" date="2021-02" db="EMBL/GenBank/DDBJ databases">
        <authorList>
            <consortium name="DOE Joint Genome Institute"/>
            <person name="Ahrendt S."/>
            <person name="Looney B.P."/>
            <person name="Miyauchi S."/>
            <person name="Morin E."/>
            <person name="Drula E."/>
            <person name="Courty P.E."/>
            <person name="Chicoki N."/>
            <person name="Fauchery L."/>
            <person name="Kohler A."/>
            <person name="Kuo A."/>
            <person name="Labutti K."/>
            <person name="Pangilinan J."/>
            <person name="Lipzen A."/>
            <person name="Riley R."/>
            <person name="Andreopoulos W."/>
            <person name="He G."/>
            <person name="Johnson J."/>
            <person name="Barry K.W."/>
            <person name="Grigoriev I.V."/>
            <person name="Nagy L."/>
            <person name="Hibbett D."/>
            <person name="Henrissat B."/>
            <person name="Matheny P.B."/>
            <person name="Labbe J."/>
            <person name="Martin F."/>
        </authorList>
    </citation>
    <scope>NUCLEOTIDE SEQUENCE</scope>
    <source>
        <strain evidence="1">FP105234-sp</strain>
    </source>
</reference>
<evidence type="ECO:0000313" key="1">
    <source>
        <dbReference type="EMBL" id="KAI0039120.1"/>
    </source>
</evidence>